<dbReference type="InterPro" id="IPR011029">
    <property type="entry name" value="DEATH-like_dom_sf"/>
</dbReference>
<dbReference type="OMA" id="NWELETQ"/>
<feature type="domain" description="RING-type" evidence="6">
    <location>
        <begin position="146"/>
        <end position="180"/>
    </location>
</feature>
<accession>A0A7N0U2W2</accession>
<dbReference type="PANTHER" id="PTHR42647:SF72">
    <property type="entry name" value="EF-HAND CALCIUM-BINDING DOMAIN-CONTAINING PROTEIN 4A"/>
    <property type="match status" value="1"/>
</dbReference>
<dbReference type="PIRSF" id="PIRSF036836">
    <property type="entry name" value="RNase_bind_SBP1"/>
    <property type="match status" value="1"/>
</dbReference>
<dbReference type="Gene3D" id="1.10.533.10">
    <property type="entry name" value="Death Domain, Fas"/>
    <property type="match status" value="1"/>
</dbReference>
<evidence type="ECO:0000313" key="7">
    <source>
        <dbReference type="EnsemblPlants" id="Kaladp0053s0142.1.v1.1"/>
    </source>
</evidence>
<keyword evidence="8" id="KW-1185">Reference proteome</keyword>
<dbReference type="Gramene" id="Kaladp0053s0142.1.v1.1">
    <property type="protein sequence ID" value="Kaladp0053s0142.1.v1.1"/>
    <property type="gene ID" value="Kaladp0053s0142.v1.1"/>
</dbReference>
<dbReference type="EnsemblPlants" id="Kaladp0053s0142.1.v1.1">
    <property type="protein sequence ID" value="Kaladp0053s0142.1.v1.1"/>
    <property type="gene ID" value="Kaladp0053s0142.v1.1"/>
</dbReference>
<keyword evidence="3" id="KW-0862">Zinc</keyword>
<proteinExistence type="predicted"/>
<dbReference type="PROSITE" id="PS50089">
    <property type="entry name" value="ZF_RING_2"/>
    <property type="match status" value="1"/>
</dbReference>
<keyword evidence="1" id="KW-0479">Metal-binding</keyword>
<keyword evidence="2 4" id="KW-0863">Zinc-finger</keyword>
<feature type="compositionally biased region" description="Low complexity" evidence="5">
    <location>
        <begin position="122"/>
        <end position="136"/>
    </location>
</feature>
<evidence type="ECO:0000256" key="5">
    <source>
        <dbReference type="SAM" id="MobiDB-lite"/>
    </source>
</evidence>
<evidence type="ECO:0000256" key="4">
    <source>
        <dbReference type="PROSITE-ProRule" id="PRU00175"/>
    </source>
</evidence>
<evidence type="ECO:0000313" key="8">
    <source>
        <dbReference type="Proteomes" id="UP000594263"/>
    </source>
</evidence>
<name>A0A7N0U2W2_KALFE</name>
<dbReference type="AlphaFoldDB" id="A0A7N0U2W2"/>
<evidence type="ECO:0000256" key="2">
    <source>
        <dbReference type="ARBA" id="ARBA00022771"/>
    </source>
</evidence>
<evidence type="ECO:0000259" key="6">
    <source>
        <dbReference type="PROSITE" id="PS50089"/>
    </source>
</evidence>
<dbReference type="Proteomes" id="UP000594263">
    <property type="component" value="Unplaced"/>
</dbReference>
<dbReference type="PANTHER" id="PTHR42647">
    <property type="entry name" value="SBP (S-RIBONUCLEASE BINDING PROTEIN) FAMILY PROTEIN"/>
    <property type="match status" value="1"/>
</dbReference>
<organism evidence="7 8">
    <name type="scientific">Kalanchoe fedtschenkoi</name>
    <name type="common">Lavender scallops</name>
    <name type="synonym">South American air plant</name>
    <dbReference type="NCBI Taxonomy" id="63787"/>
    <lineage>
        <taxon>Eukaryota</taxon>
        <taxon>Viridiplantae</taxon>
        <taxon>Streptophyta</taxon>
        <taxon>Embryophyta</taxon>
        <taxon>Tracheophyta</taxon>
        <taxon>Spermatophyta</taxon>
        <taxon>Magnoliopsida</taxon>
        <taxon>eudicotyledons</taxon>
        <taxon>Gunneridae</taxon>
        <taxon>Pentapetalae</taxon>
        <taxon>Saxifragales</taxon>
        <taxon>Crassulaceae</taxon>
        <taxon>Kalanchoe</taxon>
    </lineage>
</organism>
<feature type="region of interest" description="Disordered" evidence="5">
    <location>
        <begin position="107"/>
        <end position="138"/>
    </location>
</feature>
<reference evidence="7" key="1">
    <citation type="submission" date="2021-01" db="UniProtKB">
        <authorList>
            <consortium name="EnsemblPlants"/>
        </authorList>
    </citation>
    <scope>IDENTIFICATION</scope>
</reference>
<dbReference type="GO" id="GO:0004842">
    <property type="term" value="F:ubiquitin-protein transferase activity"/>
    <property type="evidence" value="ECO:0007669"/>
    <property type="project" value="TreeGrafter"/>
</dbReference>
<evidence type="ECO:0000256" key="1">
    <source>
        <dbReference type="ARBA" id="ARBA00022723"/>
    </source>
</evidence>
<sequence>MASSDEFNRRRREEIDSLLHVESGRTNWELETQCKRHTKELLQALNYRANNLLSEKDDELLNARRRNVELQANIRRVQAEVYAWKSIADAGRAVAQNLQKTVQEAEARQKRNNGDDDNVALTESGVGSGETSVGSSDHSVDPRLACMVCVAREACMILMPCRHMCCCRPCAIAVKHCPICGTHNCHGLLVNME</sequence>
<dbReference type="Gene3D" id="1.10.1170.10">
    <property type="entry name" value="Inhibitor Of Apoptosis Protein (2mihbC-IAP-1), Chain A"/>
    <property type="match status" value="1"/>
</dbReference>
<dbReference type="GO" id="GO:0008270">
    <property type="term" value="F:zinc ion binding"/>
    <property type="evidence" value="ECO:0007669"/>
    <property type="project" value="UniProtKB-KW"/>
</dbReference>
<dbReference type="InterPro" id="IPR001841">
    <property type="entry name" value="Znf_RING"/>
</dbReference>
<protein>
    <recommendedName>
        <fullName evidence="6">RING-type domain-containing protein</fullName>
    </recommendedName>
</protein>
<evidence type="ECO:0000256" key="3">
    <source>
        <dbReference type="ARBA" id="ARBA00022833"/>
    </source>
</evidence>
<dbReference type="Pfam" id="PF13920">
    <property type="entry name" value="zf-C3HC4_3"/>
    <property type="match status" value="1"/>
</dbReference>